<dbReference type="SUPFAM" id="SSF57756">
    <property type="entry name" value="Retrovirus zinc finger-like domains"/>
    <property type="match status" value="1"/>
</dbReference>
<dbReference type="AlphaFoldDB" id="A0A2I0IXX9"/>
<dbReference type="Pfam" id="PF14223">
    <property type="entry name" value="Retrotran_gag_2"/>
    <property type="match status" value="1"/>
</dbReference>
<evidence type="ECO:0000259" key="3">
    <source>
        <dbReference type="PROSITE" id="PS50994"/>
    </source>
</evidence>
<feature type="domain" description="Integrase catalytic" evidence="3">
    <location>
        <begin position="299"/>
        <end position="435"/>
    </location>
</feature>
<dbReference type="STRING" id="22663.A0A2I0IXX9"/>
<dbReference type="GO" id="GO:0003676">
    <property type="term" value="F:nucleic acid binding"/>
    <property type="evidence" value="ECO:0007669"/>
    <property type="project" value="InterPro"/>
</dbReference>
<reference evidence="4 5" key="1">
    <citation type="submission" date="2017-11" db="EMBL/GenBank/DDBJ databases">
        <title>De-novo sequencing of pomegranate (Punica granatum L.) genome.</title>
        <authorList>
            <person name="Akparov Z."/>
            <person name="Amiraslanov A."/>
            <person name="Hajiyeva S."/>
            <person name="Abbasov M."/>
            <person name="Kaur K."/>
            <person name="Hamwieh A."/>
            <person name="Solovyev V."/>
            <person name="Salamov A."/>
            <person name="Braich B."/>
            <person name="Kosarev P."/>
            <person name="Mahmoud A."/>
            <person name="Hajiyev E."/>
            <person name="Babayeva S."/>
            <person name="Izzatullayeva V."/>
            <person name="Mammadov A."/>
            <person name="Mammadov A."/>
            <person name="Sharifova S."/>
            <person name="Ojaghi J."/>
            <person name="Eynullazada K."/>
            <person name="Bayramov B."/>
            <person name="Abdulazimova A."/>
            <person name="Shahmuradov I."/>
        </authorList>
    </citation>
    <scope>NUCLEOTIDE SEQUENCE [LARGE SCALE GENOMIC DNA]</scope>
    <source>
        <strain evidence="5">cv. AG2017</strain>
        <tissue evidence="4">Leaf</tissue>
    </source>
</reference>
<dbReference type="EMBL" id="PGOL01002369">
    <property type="protein sequence ID" value="PKI48613.1"/>
    <property type="molecule type" value="Genomic_DNA"/>
</dbReference>
<dbReference type="PROSITE" id="PS50994">
    <property type="entry name" value="INTEGRASE"/>
    <property type="match status" value="1"/>
</dbReference>
<dbReference type="InterPro" id="IPR036875">
    <property type="entry name" value="Znf_CCHC_sf"/>
</dbReference>
<dbReference type="Gene3D" id="3.30.420.10">
    <property type="entry name" value="Ribonuclease H-like superfamily/Ribonuclease H"/>
    <property type="match status" value="1"/>
</dbReference>
<sequence>MAVHMSNFQDIVNQLTNLEIILPDEFQACLLLGTLPDNWDTLVVALSNSAPNGKLSLVMVTDSLFNEETRKKSSGISIRSEALVTEQRGRSQSKNSSSKHGNSGDKSRGRSKSKTRKVVTCYHYGKEGHYKRECRALKKNQNGNGESKKEEGTTTVASDGETYIVCDEAYVNFTCQDSTWVADTGVSFHVTPHRDFFSSYTTGDYGYVRMGNGQSCKIVGIGDVCLETELGCKLLLKKVRHVPEIRLNLISMGQLNDEGYSNEFSNGRWKLSKGSLIVARGQKTDTLYRLRARHNSGQVNVAEDYSIKLWHRRLRHISEKGIQILARKQSLPVQDDHSRKVWAHPMRTKDQVTDIFKNFHVAVERETSMKLKCVRADYGGEYRGPFENYYRTHGIKLEKTVPKTPQQNGLAEKMNRTIVERVRCMLFQAKLSKSF</sequence>
<dbReference type="PANTHER" id="PTHR42648:SF28">
    <property type="entry name" value="TRANSPOSON-ENCODED PROTEIN WITH RIBONUCLEASE H-LIKE AND RETROVIRUS ZINC FINGER-LIKE DOMAINS"/>
    <property type="match status" value="1"/>
</dbReference>
<feature type="compositionally biased region" description="Low complexity" evidence="2">
    <location>
        <begin position="90"/>
        <end position="101"/>
    </location>
</feature>
<dbReference type="SUPFAM" id="SSF53098">
    <property type="entry name" value="Ribonuclease H-like"/>
    <property type="match status" value="1"/>
</dbReference>
<dbReference type="InterPro" id="IPR025724">
    <property type="entry name" value="GAG-pre-integrase_dom"/>
</dbReference>
<evidence type="ECO:0000256" key="1">
    <source>
        <dbReference type="ARBA" id="ARBA00022670"/>
    </source>
</evidence>
<dbReference type="Pfam" id="PF22936">
    <property type="entry name" value="Pol_BBD"/>
    <property type="match status" value="1"/>
</dbReference>
<dbReference type="Proteomes" id="UP000233551">
    <property type="component" value="Unassembled WGS sequence"/>
</dbReference>
<accession>A0A2I0IXX9</accession>
<comment type="caution">
    <text evidence="4">The sequence shown here is derived from an EMBL/GenBank/DDBJ whole genome shotgun (WGS) entry which is preliminary data.</text>
</comment>
<dbReference type="Pfam" id="PF13976">
    <property type="entry name" value="gag_pre-integrs"/>
    <property type="match status" value="1"/>
</dbReference>
<dbReference type="InterPro" id="IPR054722">
    <property type="entry name" value="PolX-like_BBD"/>
</dbReference>
<evidence type="ECO:0000256" key="2">
    <source>
        <dbReference type="SAM" id="MobiDB-lite"/>
    </source>
</evidence>
<keyword evidence="5" id="KW-1185">Reference proteome</keyword>
<keyword evidence="1" id="KW-0645">Protease</keyword>
<dbReference type="GO" id="GO:0008270">
    <property type="term" value="F:zinc ion binding"/>
    <property type="evidence" value="ECO:0007669"/>
    <property type="project" value="InterPro"/>
</dbReference>
<organism evidence="4 5">
    <name type="scientific">Punica granatum</name>
    <name type="common">Pomegranate</name>
    <dbReference type="NCBI Taxonomy" id="22663"/>
    <lineage>
        <taxon>Eukaryota</taxon>
        <taxon>Viridiplantae</taxon>
        <taxon>Streptophyta</taxon>
        <taxon>Embryophyta</taxon>
        <taxon>Tracheophyta</taxon>
        <taxon>Spermatophyta</taxon>
        <taxon>Magnoliopsida</taxon>
        <taxon>eudicotyledons</taxon>
        <taxon>Gunneridae</taxon>
        <taxon>Pentapetalae</taxon>
        <taxon>rosids</taxon>
        <taxon>malvids</taxon>
        <taxon>Myrtales</taxon>
        <taxon>Lythraceae</taxon>
        <taxon>Punica</taxon>
    </lineage>
</organism>
<proteinExistence type="predicted"/>
<dbReference type="InterPro" id="IPR039537">
    <property type="entry name" value="Retrotran_Ty1/copia-like"/>
</dbReference>
<dbReference type="GO" id="GO:0015074">
    <property type="term" value="P:DNA integration"/>
    <property type="evidence" value="ECO:0007669"/>
    <property type="project" value="InterPro"/>
</dbReference>
<evidence type="ECO:0000313" key="4">
    <source>
        <dbReference type="EMBL" id="PKI48613.1"/>
    </source>
</evidence>
<dbReference type="GO" id="GO:0008233">
    <property type="term" value="F:peptidase activity"/>
    <property type="evidence" value="ECO:0007669"/>
    <property type="project" value="UniProtKB-KW"/>
</dbReference>
<dbReference type="InterPro" id="IPR012337">
    <property type="entry name" value="RNaseH-like_sf"/>
</dbReference>
<dbReference type="GO" id="GO:0006508">
    <property type="term" value="P:proteolysis"/>
    <property type="evidence" value="ECO:0007669"/>
    <property type="project" value="UniProtKB-KW"/>
</dbReference>
<keyword evidence="1" id="KW-0378">Hydrolase</keyword>
<gene>
    <name evidence="4" type="ORF">CRG98_031032</name>
</gene>
<dbReference type="Gene3D" id="4.10.60.10">
    <property type="entry name" value="Zinc finger, CCHC-type"/>
    <property type="match status" value="1"/>
</dbReference>
<protein>
    <recommendedName>
        <fullName evidence="3">Integrase catalytic domain-containing protein</fullName>
    </recommendedName>
</protein>
<dbReference type="InterPro" id="IPR036397">
    <property type="entry name" value="RNaseH_sf"/>
</dbReference>
<evidence type="ECO:0000313" key="5">
    <source>
        <dbReference type="Proteomes" id="UP000233551"/>
    </source>
</evidence>
<name>A0A2I0IXX9_PUNGR</name>
<dbReference type="InterPro" id="IPR001584">
    <property type="entry name" value="Integrase_cat-core"/>
</dbReference>
<feature type="region of interest" description="Disordered" evidence="2">
    <location>
        <begin position="76"/>
        <end position="116"/>
    </location>
</feature>
<dbReference type="PANTHER" id="PTHR42648">
    <property type="entry name" value="TRANSPOSASE, PUTATIVE-RELATED"/>
    <property type="match status" value="1"/>
</dbReference>